<evidence type="ECO:0000259" key="5">
    <source>
        <dbReference type="PROSITE" id="PS51192"/>
    </source>
</evidence>
<dbReference type="AlphaFoldDB" id="A0AB34KX84"/>
<organism evidence="7 8">
    <name type="scientific">Cladosporium halotolerans</name>
    <dbReference type="NCBI Taxonomy" id="1052096"/>
    <lineage>
        <taxon>Eukaryota</taxon>
        <taxon>Fungi</taxon>
        <taxon>Dikarya</taxon>
        <taxon>Ascomycota</taxon>
        <taxon>Pezizomycotina</taxon>
        <taxon>Dothideomycetes</taxon>
        <taxon>Dothideomycetidae</taxon>
        <taxon>Cladosporiales</taxon>
        <taxon>Cladosporiaceae</taxon>
        <taxon>Cladosporium</taxon>
    </lineage>
</organism>
<feature type="region of interest" description="Disordered" evidence="4">
    <location>
        <begin position="900"/>
        <end position="924"/>
    </location>
</feature>
<feature type="region of interest" description="Disordered" evidence="4">
    <location>
        <begin position="1"/>
        <end position="47"/>
    </location>
</feature>
<dbReference type="PANTHER" id="PTHR45629">
    <property type="entry name" value="SNF2/RAD54 FAMILY MEMBER"/>
    <property type="match status" value="1"/>
</dbReference>
<keyword evidence="1" id="KW-0547">Nucleotide-binding</keyword>
<dbReference type="FunFam" id="3.40.50.10810:FF:000035">
    <property type="entry name" value="DsDNA-dependent ATPase (Rad54b)"/>
    <property type="match status" value="1"/>
</dbReference>
<dbReference type="EMBL" id="JAAQHG020000009">
    <property type="protein sequence ID" value="KAL1587779.1"/>
    <property type="molecule type" value="Genomic_DNA"/>
</dbReference>
<dbReference type="InterPro" id="IPR038718">
    <property type="entry name" value="SNF2-like_sf"/>
</dbReference>
<dbReference type="GO" id="GO:0005524">
    <property type="term" value="F:ATP binding"/>
    <property type="evidence" value="ECO:0007669"/>
    <property type="project" value="InterPro"/>
</dbReference>
<dbReference type="PROSITE" id="PS51192">
    <property type="entry name" value="HELICASE_ATP_BIND_1"/>
    <property type="match status" value="1"/>
</dbReference>
<dbReference type="InterPro" id="IPR000330">
    <property type="entry name" value="SNF2_N"/>
</dbReference>
<evidence type="ECO:0000256" key="2">
    <source>
        <dbReference type="ARBA" id="ARBA00022801"/>
    </source>
</evidence>
<dbReference type="GO" id="GO:0015616">
    <property type="term" value="F:DNA translocase activity"/>
    <property type="evidence" value="ECO:0007669"/>
    <property type="project" value="TreeGrafter"/>
</dbReference>
<dbReference type="PANTHER" id="PTHR45629:SF7">
    <property type="entry name" value="DNA EXCISION REPAIR PROTEIN ERCC-6-RELATED"/>
    <property type="match status" value="1"/>
</dbReference>
<feature type="compositionally biased region" description="Low complexity" evidence="4">
    <location>
        <begin position="80"/>
        <end position="96"/>
    </location>
</feature>
<evidence type="ECO:0000256" key="4">
    <source>
        <dbReference type="SAM" id="MobiDB-lite"/>
    </source>
</evidence>
<evidence type="ECO:0008006" key="9">
    <source>
        <dbReference type="Google" id="ProtNLM"/>
    </source>
</evidence>
<dbReference type="RefSeq" id="XP_069230884.1">
    <property type="nucleotide sequence ID" value="XM_069372213.1"/>
</dbReference>
<evidence type="ECO:0000313" key="8">
    <source>
        <dbReference type="Proteomes" id="UP000803884"/>
    </source>
</evidence>
<feature type="region of interest" description="Disordered" evidence="4">
    <location>
        <begin position="188"/>
        <end position="225"/>
    </location>
</feature>
<name>A0AB34KX84_9PEZI</name>
<dbReference type="GO" id="GO:0000724">
    <property type="term" value="P:double-strand break repair via homologous recombination"/>
    <property type="evidence" value="ECO:0007669"/>
    <property type="project" value="TreeGrafter"/>
</dbReference>
<comment type="caution">
    <text evidence="7">The sequence shown here is derived from an EMBL/GenBank/DDBJ whole genome shotgun (WGS) entry which is preliminary data.</text>
</comment>
<evidence type="ECO:0000313" key="7">
    <source>
        <dbReference type="EMBL" id="KAL1587779.1"/>
    </source>
</evidence>
<dbReference type="Gene3D" id="3.40.50.300">
    <property type="entry name" value="P-loop containing nucleotide triphosphate hydrolases"/>
    <property type="match status" value="1"/>
</dbReference>
<dbReference type="Pfam" id="PF00271">
    <property type="entry name" value="Helicase_C"/>
    <property type="match status" value="1"/>
</dbReference>
<reference evidence="7 8" key="1">
    <citation type="journal article" date="2020" name="Microbiol. Resour. Announc.">
        <title>Draft Genome Sequence of a Cladosporium Species Isolated from the Mesophotic Ascidian Didemnum maculosum.</title>
        <authorList>
            <person name="Gioti A."/>
            <person name="Siaperas R."/>
            <person name="Nikolaivits E."/>
            <person name="Le Goff G."/>
            <person name="Ouazzani J."/>
            <person name="Kotoulas G."/>
            <person name="Topakas E."/>
        </authorList>
    </citation>
    <scope>NUCLEOTIDE SEQUENCE [LARGE SCALE GENOMIC DNA]</scope>
    <source>
        <strain evidence="7 8">TM138-S3</strain>
    </source>
</reference>
<gene>
    <name evidence="7" type="ORF">WHR41_03607</name>
</gene>
<dbReference type="InterPro" id="IPR014001">
    <property type="entry name" value="Helicase_ATP-bd"/>
</dbReference>
<evidence type="ECO:0000259" key="6">
    <source>
        <dbReference type="PROSITE" id="PS51194"/>
    </source>
</evidence>
<feature type="compositionally biased region" description="Polar residues" evidence="4">
    <location>
        <begin position="189"/>
        <end position="201"/>
    </location>
</feature>
<accession>A0AB34KX84</accession>
<dbReference type="SMART" id="SM00490">
    <property type="entry name" value="HELICc"/>
    <property type="match status" value="1"/>
</dbReference>
<sequence length="958" mass="104921">MGFMKPFKPPSLVGKNTLNGRPPPSFDEEPPTKKRRYSDGESNDDDAEVVAAAAKVLKKPKSIPKFQPLLQKPVNTVANSQNSSQGSEEKSSSSQESYYTVLWRKFTTKKNKTWDGDGILSVSDGYARLQDVSGRDLGRSAYKSLPSEGDELSVGGREIQIESAISRTDYMAGRPFLSNAAKPAPQLKNVDNVSKVSAKSQQKFKKLHETQKDPKASLPATQASKAEFKTPFKDKSTVLAPNKASKVPVPRHDPKAENALVMKRPSTVPKGKQVVDVVVDPLLTKSLRAHQRQGVAFLYDCVMGMRGSSGEGAILADEMGLGKTLQTIALLWTLMKQNPIDGEPPVVKKALIVCPVTLINNWRKEIRKWLGNERLGVFVADDKHKRLTDFTKGRAYSIMIIGYEKLRMVQEDLQKGAAIDIVIADEGHRLKTATNKSAAAIKSLNTERRVILSGTPIQNDLAEFHTMVDFVNPGLLEKYSVFKRTFETPILKSQQPGASAKDLEIGEARGEELAEITGKFILRRTADILAQYLPQKTEHVLFCRPTAAQASVYRAIIGSPTFNAALGSAAISLELITVLKKACNSPTLLLNKSDKGEETIKPAILESVPAKLLKSMNPGMSGKVQVLDRLLHQIYTTTEEKVVLVSNYTSTLDVLQSLISSMDYTFLRLDGATPAGKRQDLVDRFNRFTQKAGFIFLLSAKAGGVGLNLIGASRLVLFDLDWNPATDTQAMARIHRDGQKRPCYIYRMLTQGALDEKIFQRQVSKTGLADSVVDGKSGASGFTREELRDLFTFDEGEACQTHELLGCACGGSGTPLPPPEDIEASVGEEVASSGENTTEETAKDGEEDEEDVPLRPKLRYQTSATVNMEEQEAEISRKKKALKDSGGKAKMVSLMQYTHIDPSAISRAPTRNPTPAGDDEDGTTAFSPMEVAVEDTALRCVLEEEGSRVRYVFSKASS</sequence>
<evidence type="ECO:0000256" key="3">
    <source>
        <dbReference type="ARBA" id="ARBA00022840"/>
    </source>
</evidence>
<feature type="region of interest" description="Disordered" evidence="4">
    <location>
        <begin position="815"/>
        <end position="854"/>
    </location>
</feature>
<dbReference type="GeneID" id="96005051"/>
<dbReference type="GO" id="GO:0005634">
    <property type="term" value="C:nucleus"/>
    <property type="evidence" value="ECO:0007669"/>
    <property type="project" value="TreeGrafter"/>
</dbReference>
<dbReference type="CDD" id="cd18004">
    <property type="entry name" value="DEXHc_RAD54"/>
    <property type="match status" value="1"/>
</dbReference>
<dbReference type="GO" id="GO:0007131">
    <property type="term" value="P:reciprocal meiotic recombination"/>
    <property type="evidence" value="ECO:0007669"/>
    <property type="project" value="TreeGrafter"/>
</dbReference>
<dbReference type="GO" id="GO:0016787">
    <property type="term" value="F:hydrolase activity"/>
    <property type="evidence" value="ECO:0007669"/>
    <property type="project" value="UniProtKB-KW"/>
</dbReference>
<keyword evidence="2" id="KW-0378">Hydrolase</keyword>
<dbReference type="Proteomes" id="UP000803884">
    <property type="component" value="Unassembled WGS sequence"/>
</dbReference>
<proteinExistence type="predicted"/>
<keyword evidence="3" id="KW-0067">ATP-binding</keyword>
<evidence type="ECO:0000256" key="1">
    <source>
        <dbReference type="ARBA" id="ARBA00022741"/>
    </source>
</evidence>
<dbReference type="InterPro" id="IPR001650">
    <property type="entry name" value="Helicase_C-like"/>
</dbReference>
<dbReference type="PROSITE" id="PS51194">
    <property type="entry name" value="HELICASE_CTER"/>
    <property type="match status" value="1"/>
</dbReference>
<dbReference type="Gene3D" id="1.20.120.850">
    <property type="entry name" value="SWI2/SNF2 ATPases, N-terminal domain"/>
    <property type="match status" value="1"/>
</dbReference>
<dbReference type="InterPro" id="IPR027417">
    <property type="entry name" value="P-loop_NTPase"/>
</dbReference>
<dbReference type="Pfam" id="PF00176">
    <property type="entry name" value="SNF2-rel_dom"/>
    <property type="match status" value="1"/>
</dbReference>
<dbReference type="SMART" id="SM00487">
    <property type="entry name" value="DEXDc"/>
    <property type="match status" value="1"/>
</dbReference>
<dbReference type="InterPro" id="IPR050496">
    <property type="entry name" value="SNF2_RAD54_helicase_repair"/>
</dbReference>
<dbReference type="CDD" id="cd18793">
    <property type="entry name" value="SF2_C_SNF"/>
    <property type="match status" value="1"/>
</dbReference>
<feature type="region of interest" description="Disordered" evidence="4">
    <location>
        <begin position="62"/>
        <end position="96"/>
    </location>
</feature>
<protein>
    <recommendedName>
        <fullName evidence="9">DNA repair and recombination protein RAD26</fullName>
    </recommendedName>
</protein>
<dbReference type="Gene3D" id="3.40.50.10810">
    <property type="entry name" value="Tandem AAA-ATPase domain"/>
    <property type="match status" value="1"/>
</dbReference>
<dbReference type="SUPFAM" id="SSF52540">
    <property type="entry name" value="P-loop containing nucleoside triphosphate hydrolases"/>
    <property type="match status" value="2"/>
</dbReference>
<dbReference type="InterPro" id="IPR049730">
    <property type="entry name" value="SNF2/RAD54-like_C"/>
</dbReference>
<feature type="domain" description="Helicase C-terminal" evidence="6">
    <location>
        <begin position="630"/>
        <end position="791"/>
    </location>
</feature>
<keyword evidence="8" id="KW-1185">Reference proteome</keyword>
<feature type="domain" description="Helicase ATP-binding" evidence="5">
    <location>
        <begin position="304"/>
        <end position="474"/>
    </location>
</feature>